<evidence type="ECO:0000313" key="1">
    <source>
        <dbReference type="EMBL" id="WPL19241.1"/>
    </source>
</evidence>
<accession>A0ABZ0SGQ9</accession>
<name>A0ABZ0SGQ9_9GAMM</name>
<keyword evidence="2" id="KW-1185">Reference proteome</keyword>
<evidence type="ECO:0000313" key="2">
    <source>
        <dbReference type="Proteomes" id="UP001432180"/>
    </source>
</evidence>
<gene>
    <name evidence="1" type="ORF">Thiowin_04353</name>
</gene>
<dbReference type="EMBL" id="CP121472">
    <property type="protein sequence ID" value="WPL19241.1"/>
    <property type="molecule type" value="Genomic_DNA"/>
</dbReference>
<reference evidence="1 2" key="1">
    <citation type="journal article" date="2023" name="Microorganisms">
        <title>Thiorhodovibrio frisius and Trv. litoralis spp. nov., Two Novel Members from a Clade of Fastidious Purple Sulfur Bacteria That Exhibit Unique Red-Shifted Light-Harvesting Capabilities.</title>
        <authorList>
            <person name="Methner A."/>
            <person name="Kuzyk S.B."/>
            <person name="Petersen J."/>
            <person name="Bauer S."/>
            <person name="Brinkmann H."/>
            <person name="Sichau K."/>
            <person name="Wanner G."/>
            <person name="Wolf J."/>
            <person name="Neumann-Schaal M."/>
            <person name="Henke P."/>
            <person name="Tank M."/>
            <person name="Sproer C."/>
            <person name="Bunk B."/>
            <person name="Overmann J."/>
        </authorList>
    </citation>
    <scope>NUCLEOTIDE SEQUENCE [LARGE SCALE GENOMIC DNA]</scope>
    <source>
        <strain evidence="1 2">DSM 6702</strain>
    </source>
</reference>
<proteinExistence type="predicted"/>
<dbReference type="RefSeq" id="WP_328984990.1">
    <property type="nucleotide sequence ID" value="NZ_CP121472.1"/>
</dbReference>
<dbReference type="Proteomes" id="UP001432180">
    <property type="component" value="Chromosome"/>
</dbReference>
<protein>
    <submittedName>
        <fullName evidence="1">Uncharacterized protein</fullName>
    </submittedName>
</protein>
<sequence length="56" mass="6397">MAFLYGDYDCNIQEFTEFMDRLSERLPTTARPMAPVFPNSNCRPGRRVLVLTIAGD</sequence>
<organism evidence="1 2">
    <name type="scientific">Thiorhodovibrio winogradskyi</name>
    <dbReference type="NCBI Taxonomy" id="77007"/>
    <lineage>
        <taxon>Bacteria</taxon>
        <taxon>Pseudomonadati</taxon>
        <taxon>Pseudomonadota</taxon>
        <taxon>Gammaproteobacteria</taxon>
        <taxon>Chromatiales</taxon>
        <taxon>Chromatiaceae</taxon>
        <taxon>Thiorhodovibrio</taxon>
    </lineage>
</organism>